<evidence type="ECO:0000313" key="13">
    <source>
        <dbReference type="Proteomes" id="UP000431080"/>
    </source>
</evidence>
<dbReference type="SUPFAM" id="SSF56655">
    <property type="entry name" value="Carbohydrate phosphatase"/>
    <property type="match status" value="1"/>
</dbReference>
<sequence length="352" mass="35880">MGRRPPRRGARPPARQDEGVDERLAEGFLLACAEAAAAAAPHVGRGDGHAVDEAAVRALRSALDRLPVDAEVVVGEGEKDDAPMLAPGERLGRRGADAPALDLAIDPVDGTRLAAAGRPGSLVVVSVAPRGALARLGAAHYLEKLATWLPAERQTDASGSGPPAIIERLPWLVGRIAAERRVAAGEVVVAVQDRPRNTPYVEAARAAGARVELFEHGDVERTFRAARRGHGIDVVAGIGGAPEGVLTAVAVRALGGDLRARPAPQSDAEAARVAAAGFGVDAAHVLGLHALCAANAAEVATFCAAVTACDVSVPLPAPGPVDAPAPGGGIRIAVWSTLAPLAPARLRLLDAE</sequence>
<evidence type="ECO:0000256" key="10">
    <source>
        <dbReference type="ARBA" id="ARBA00032412"/>
    </source>
</evidence>
<comment type="pathway">
    <text evidence="2">Carbohydrate biosynthesis; gluconeogenesis.</text>
</comment>
<dbReference type="EMBL" id="WJIF01000008">
    <property type="protein sequence ID" value="MRG60929.1"/>
    <property type="molecule type" value="Genomic_DNA"/>
</dbReference>
<dbReference type="PANTHER" id="PTHR30447:SF0">
    <property type="entry name" value="FRUCTOSE-1,6-BISPHOSPHATASE 1 CLASS 2-RELATED"/>
    <property type="match status" value="1"/>
</dbReference>
<dbReference type="AlphaFoldDB" id="A0A6I2F8I6"/>
<dbReference type="Gene3D" id="3.40.190.90">
    <property type="match status" value="1"/>
</dbReference>
<comment type="catalytic activity">
    <reaction evidence="1">
        <text>beta-D-fructose 1,6-bisphosphate + H2O = beta-D-fructose 6-phosphate + phosphate</text>
        <dbReference type="Rhea" id="RHEA:11064"/>
        <dbReference type="ChEBI" id="CHEBI:15377"/>
        <dbReference type="ChEBI" id="CHEBI:32966"/>
        <dbReference type="ChEBI" id="CHEBI:43474"/>
        <dbReference type="ChEBI" id="CHEBI:57634"/>
        <dbReference type="EC" id="3.1.3.11"/>
    </reaction>
</comment>
<dbReference type="PANTHER" id="PTHR30447">
    <property type="entry name" value="FRUCTOSE-1,6-BISPHOSPHATASE CLASS 2"/>
    <property type="match status" value="1"/>
</dbReference>
<dbReference type="GO" id="GO:0042132">
    <property type="term" value="F:fructose 1,6-bisphosphate 1-phosphatase activity"/>
    <property type="evidence" value="ECO:0007669"/>
    <property type="project" value="UniProtKB-EC"/>
</dbReference>
<dbReference type="GO" id="GO:0006094">
    <property type="term" value="P:gluconeogenesis"/>
    <property type="evidence" value="ECO:0007669"/>
    <property type="project" value="UniProtKB-UniPathway"/>
</dbReference>
<evidence type="ECO:0000256" key="3">
    <source>
        <dbReference type="ARBA" id="ARBA00008989"/>
    </source>
</evidence>
<dbReference type="EC" id="3.1.3.11" evidence="4"/>
<evidence type="ECO:0000256" key="7">
    <source>
        <dbReference type="ARBA" id="ARBA00022801"/>
    </source>
</evidence>
<keyword evidence="9" id="KW-0119">Carbohydrate metabolism</keyword>
<comment type="caution">
    <text evidence="12">The sequence shown here is derived from an EMBL/GenBank/DDBJ whole genome shotgun (WGS) entry which is preliminary data.</text>
</comment>
<organism evidence="12 13">
    <name type="scientific">Agromyces agglutinans</name>
    <dbReference type="NCBI Taxonomy" id="2662258"/>
    <lineage>
        <taxon>Bacteria</taxon>
        <taxon>Bacillati</taxon>
        <taxon>Actinomycetota</taxon>
        <taxon>Actinomycetes</taxon>
        <taxon>Micrococcales</taxon>
        <taxon>Microbacteriaceae</taxon>
        <taxon>Agromyces</taxon>
    </lineage>
</organism>
<protein>
    <recommendedName>
        <fullName evidence="5">Fructose-1,6-bisphosphatase class 2</fullName>
        <ecNumber evidence="4">3.1.3.11</ecNumber>
    </recommendedName>
    <alternativeName>
        <fullName evidence="10">D-fructose-1,6-bisphosphate 1-phosphohydrolase class 2</fullName>
    </alternativeName>
</protein>
<dbReference type="GO" id="GO:0030388">
    <property type="term" value="P:fructose 1,6-bisphosphate metabolic process"/>
    <property type="evidence" value="ECO:0007669"/>
    <property type="project" value="TreeGrafter"/>
</dbReference>
<evidence type="ECO:0000256" key="11">
    <source>
        <dbReference type="SAM" id="MobiDB-lite"/>
    </source>
</evidence>
<proteinExistence type="inferred from homology"/>
<evidence type="ECO:0000256" key="2">
    <source>
        <dbReference type="ARBA" id="ARBA00004742"/>
    </source>
</evidence>
<evidence type="ECO:0000256" key="5">
    <source>
        <dbReference type="ARBA" id="ARBA00014392"/>
    </source>
</evidence>
<dbReference type="Pfam" id="PF03320">
    <property type="entry name" value="FBPase_glpX"/>
    <property type="match status" value="1"/>
</dbReference>
<keyword evidence="7" id="KW-0378">Hydrolase</keyword>
<dbReference type="GO" id="GO:0046872">
    <property type="term" value="F:metal ion binding"/>
    <property type="evidence" value="ECO:0007669"/>
    <property type="project" value="UniProtKB-KW"/>
</dbReference>
<evidence type="ECO:0000256" key="8">
    <source>
        <dbReference type="ARBA" id="ARBA00023211"/>
    </source>
</evidence>
<gene>
    <name evidence="12" type="ORF">GE115_13795</name>
</gene>
<keyword evidence="13" id="KW-1185">Reference proteome</keyword>
<name>A0A6I2F8I6_9MICO</name>
<dbReference type="Gene3D" id="3.30.540.10">
    <property type="entry name" value="Fructose-1,6-Bisphosphatase, subunit A, domain 1"/>
    <property type="match status" value="1"/>
</dbReference>
<comment type="similarity">
    <text evidence="3">Belongs to the FBPase class 2 family.</text>
</comment>
<dbReference type="Proteomes" id="UP000431080">
    <property type="component" value="Unassembled WGS sequence"/>
</dbReference>
<dbReference type="UniPathway" id="UPA00138"/>
<evidence type="ECO:0000256" key="4">
    <source>
        <dbReference type="ARBA" id="ARBA00013093"/>
    </source>
</evidence>
<keyword evidence="8" id="KW-0464">Manganese</keyword>
<reference evidence="12 13" key="1">
    <citation type="submission" date="2019-10" db="EMBL/GenBank/DDBJ databases">
        <authorList>
            <person name="Nie G."/>
            <person name="Ming H."/>
            <person name="Yi B."/>
        </authorList>
    </citation>
    <scope>NUCLEOTIDE SEQUENCE [LARGE SCALE GENOMIC DNA]</scope>
    <source>
        <strain evidence="12 13">CFH 90414</strain>
    </source>
</reference>
<accession>A0A6I2F8I6</accession>
<evidence type="ECO:0000256" key="9">
    <source>
        <dbReference type="ARBA" id="ARBA00023277"/>
    </source>
</evidence>
<feature type="compositionally biased region" description="Basic residues" evidence="11">
    <location>
        <begin position="1"/>
        <end position="10"/>
    </location>
</feature>
<dbReference type="GO" id="GO:0005829">
    <property type="term" value="C:cytosol"/>
    <property type="evidence" value="ECO:0007669"/>
    <property type="project" value="TreeGrafter"/>
</dbReference>
<feature type="region of interest" description="Disordered" evidence="11">
    <location>
        <begin position="1"/>
        <end position="21"/>
    </location>
</feature>
<keyword evidence="6" id="KW-0479">Metal-binding</keyword>
<dbReference type="GO" id="GO:0006071">
    <property type="term" value="P:glycerol metabolic process"/>
    <property type="evidence" value="ECO:0007669"/>
    <property type="project" value="InterPro"/>
</dbReference>
<evidence type="ECO:0000256" key="6">
    <source>
        <dbReference type="ARBA" id="ARBA00022723"/>
    </source>
</evidence>
<evidence type="ECO:0000256" key="1">
    <source>
        <dbReference type="ARBA" id="ARBA00001273"/>
    </source>
</evidence>
<evidence type="ECO:0000313" key="12">
    <source>
        <dbReference type="EMBL" id="MRG60929.1"/>
    </source>
</evidence>
<dbReference type="InterPro" id="IPR004464">
    <property type="entry name" value="FBPase_class-2/SBPase"/>
</dbReference>